<evidence type="ECO:0000313" key="1">
    <source>
        <dbReference type="EMBL" id="SNR24077.1"/>
    </source>
</evidence>
<dbReference type="Proteomes" id="UP000198409">
    <property type="component" value="Unassembled WGS sequence"/>
</dbReference>
<dbReference type="EMBL" id="FZNM01000001">
    <property type="protein sequence ID" value="SNR24077.1"/>
    <property type="molecule type" value="Genomic_DNA"/>
</dbReference>
<evidence type="ECO:0000313" key="2">
    <source>
        <dbReference type="Proteomes" id="UP000198409"/>
    </source>
</evidence>
<gene>
    <name evidence="1" type="ORF">SAMN06265378_101267</name>
</gene>
<organism evidence="1 2">
    <name type="scientific">Paracoccus sediminis</name>
    <dbReference type="NCBI Taxonomy" id="1214787"/>
    <lineage>
        <taxon>Bacteria</taxon>
        <taxon>Pseudomonadati</taxon>
        <taxon>Pseudomonadota</taxon>
        <taxon>Alphaproteobacteria</taxon>
        <taxon>Rhodobacterales</taxon>
        <taxon>Paracoccaceae</taxon>
        <taxon>Paracoccus</taxon>
    </lineage>
</organism>
<name>A0A238UQY6_9RHOB</name>
<dbReference type="AlphaFoldDB" id="A0A238UQY6"/>
<proteinExistence type="predicted"/>
<evidence type="ECO:0008006" key="3">
    <source>
        <dbReference type="Google" id="ProtNLM"/>
    </source>
</evidence>
<sequence>MRKPPSGLGCCGKVLHALSFNEILRHRCKICLSQIDKERIKFEVIMSDVSPGRLYYYALRSEARSRVQTALNARILREPGSLARFDRLTLSSILSPQMPSSLEFASTEWPKHYGETTFMGFSKSWADIVMPAYQDPEIFDLAIWQEVEGVQTLAALALGSPSHARTHLTVKWVERYYGRTYVQGRVLMIVLACAEEYAKLLGSERVLIKDPLAPHKYERYGYRSYRHPYVPHGGNYLAKEL</sequence>
<protein>
    <recommendedName>
        <fullName evidence="3">N-acetyltransferase domain-containing protein</fullName>
    </recommendedName>
</protein>
<reference evidence="2" key="1">
    <citation type="submission" date="2017-06" db="EMBL/GenBank/DDBJ databases">
        <authorList>
            <person name="Varghese N."/>
            <person name="Submissions S."/>
        </authorList>
    </citation>
    <scope>NUCLEOTIDE SEQUENCE [LARGE SCALE GENOMIC DNA]</scope>
    <source>
        <strain evidence="2">DSM 26170</strain>
    </source>
</reference>
<accession>A0A238UQY6</accession>